<accession>A0A396J9H7</accession>
<sequence length="180" mass="19393">MKALEVATALNNASLKGEVWADVLVKERDALAAKVSQLEGGAAVTRSVVEKCDLHIAALEKKMADARTALEQAAESSRKLVEEKVTLDESLKKADLPGEDETEDTAVLKRADMIEKVSVLERSLVDAVKLGFDRAVAQLKVANSGIDLCVEGTHHLSDVEDRVIKPPPVFEVDIGHVDDA</sequence>
<gene>
    <name evidence="2" type="ORF">MtrunA17_Chr2g0304611</name>
</gene>
<dbReference type="Gramene" id="rna9898">
    <property type="protein sequence ID" value="RHN73982.1"/>
    <property type="gene ID" value="gene9898"/>
</dbReference>
<dbReference type="EMBL" id="PSQE01000002">
    <property type="protein sequence ID" value="RHN73982.1"/>
    <property type="molecule type" value="Genomic_DNA"/>
</dbReference>
<feature type="coiled-coil region" evidence="1">
    <location>
        <begin position="56"/>
        <end position="83"/>
    </location>
</feature>
<reference evidence="2" key="1">
    <citation type="journal article" date="2018" name="Nat. Plants">
        <title>Whole-genome landscape of Medicago truncatula symbiotic genes.</title>
        <authorList>
            <person name="Pecrix Y."/>
            <person name="Gamas P."/>
            <person name="Carrere S."/>
        </authorList>
    </citation>
    <scope>NUCLEOTIDE SEQUENCE</scope>
    <source>
        <tissue evidence="2">Leaves</tissue>
    </source>
</reference>
<comment type="caution">
    <text evidence="2">The sequence shown here is derived from an EMBL/GenBank/DDBJ whole genome shotgun (WGS) entry which is preliminary data.</text>
</comment>
<evidence type="ECO:0000313" key="2">
    <source>
        <dbReference type="EMBL" id="RHN73982.1"/>
    </source>
</evidence>
<organism evidence="2">
    <name type="scientific">Medicago truncatula</name>
    <name type="common">Barrel medic</name>
    <name type="synonym">Medicago tribuloides</name>
    <dbReference type="NCBI Taxonomy" id="3880"/>
    <lineage>
        <taxon>Eukaryota</taxon>
        <taxon>Viridiplantae</taxon>
        <taxon>Streptophyta</taxon>
        <taxon>Embryophyta</taxon>
        <taxon>Tracheophyta</taxon>
        <taxon>Spermatophyta</taxon>
        <taxon>Magnoliopsida</taxon>
        <taxon>eudicotyledons</taxon>
        <taxon>Gunneridae</taxon>
        <taxon>Pentapetalae</taxon>
        <taxon>rosids</taxon>
        <taxon>fabids</taxon>
        <taxon>Fabales</taxon>
        <taxon>Fabaceae</taxon>
        <taxon>Papilionoideae</taxon>
        <taxon>50 kb inversion clade</taxon>
        <taxon>NPAAA clade</taxon>
        <taxon>Hologalegina</taxon>
        <taxon>IRL clade</taxon>
        <taxon>Trifolieae</taxon>
        <taxon>Medicago</taxon>
    </lineage>
</organism>
<proteinExistence type="predicted"/>
<dbReference type="AlphaFoldDB" id="A0A396J9H7"/>
<keyword evidence="1" id="KW-0175">Coiled coil</keyword>
<evidence type="ECO:0000256" key="1">
    <source>
        <dbReference type="SAM" id="Coils"/>
    </source>
</evidence>
<protein>
    <submittedName>
        <fullName evidence="2">Uncharacterized protein</fullName>
    </submittedName>
</protein>
<dbReference type="Proteomes" id="UP000265566">
    <property type="component" value="Chromosome 2"/>
</dbReference>
<name>A0A396J9H7_MEDTR</name>